<dbReference type="InterPro" id="IPR003660">
    <property type="entry name" value="HAMP_dom"/>
</dbReference>
<evidence type="ECO:0000259" key="16">
    <source>
        <dbReference type="PROSITE" id="PS50885"/>
    </source>
</evidence>
<dbReference type="Proteomes" id="UP001172721">
    <property type="component" value="Unassembled WGS sequence"/>
</dbReference>
<keyword evidence="13 14" id="KW-0472">Membrane</keyword>
<evidence type="ECO:0000256" key="11">
    <source>
        <dbReference type="ARBA" id="ARBA00022989"/>
    </source>
</evidence>
<dbReference type="CDD" id="cd00075">
    <property type="entry name" value="HATPase"/>
    <property type="match status" value="1"/>
</dbReference>
<dbReference type="InterPro" id="IPR003594">
    <property type="entry name" value="HATPase_dom"/>
</dbReference>
<name>A0ABT8HRG7_9BACL</name>
<keyword evidence="8" id="KW-0547">Nucleotide-binding</keyword>
<dbReference type="SMART" id="SM00388">
    <property type="entry name" value="HisKA"/>
    <property type="match status" value="1"/>
</dbReference>
<dbReference type="EMBL" id="JAUHTR010000001">
    <property type="protein sequence ID" value="MDN4523336.1"/>
    <property type="molecule type" value="Genomic_DNA"/>
</dbReference>
<comment type="caution">
    <text evidence="17">The sequence shown here is derived from an EMBL/GenBank/DDBJ whole genome shotgun (WGS) entry which is preliminary data.</text>
</comment>
<dbReference type="PANTHER" id="PTHR45528:SF1">
    <property type="entry name" value="SENSOR HISTIDINE KINASE CPXA"/>
    <property type="match status" value="1"/>
</dbReference>
<dbReference type="PRINTS" id="PR00344">
    <property type="entry name" value="BCTRLSENSOR"/>
</dbReference>
<evidence type="ECO:0000256" key="5">
    <source>
        <dbReference type="ARBA" id="ARBA00022553"/>
    </source>
</evidence>
<keyword evidence="12" id="KW-0902">Two-component regulatory system</keyword>
<dbReference type="PROSITE" id="PS50109">
    <property type="entry name" value="HIS_KIN"/>
    <property type="match status" value="1"/>
</dbReference>
<evidence type="ECO:0000259" key="15">
    <source>
        <dbReference type="PROSITE" id="PS50109"/>
    </source>
</evidence>
<dbReference type="InterPro" id="IPR003661">
    <property type="entry name" value="HisK_dim/P_dom"/>
</dbReference>
<evidence type="ECO:0000256" key="8">
    <source>
        <dbReference type="ARBA" id="ARBA00022741"/>
    </source>
</evidence>
<keyword evidence="10" id="KW-0067">ATP-binding</keyword>
<dbReference type="Gene3D" id="6.10.340.10">
    <property type="match status" value="1"/>
</dbReference>
<keyword evidence="4" id="KW-1003">Cell membrane</keyword>
<dbReference type="CDD" id="cd06225">
    <property type="entry name" value="HAMP"/>
    <property type="match status" value="1"/>
</dbReference>
<evidence type="ECO:0000256" key="13">
    <source>
        <dbReference type="ARBA" id="ARBA00023136"/>
    </source>
</evidence>
<dbReference type="SUPFAM" id="SSF55874">
    <property type="entry name" value="ATPase domain of HSP90 chaperone/DNA topoisomerase II/histidine kinase"/>
    <property type="match status" value="1"/>
</dbReference>
<dbReference type="Pfam" id="PF00672">
    <property type="entry name" value="HAMP"/>
    <property type="match status" value="1"/>
</dbReference>
<dbReference type="InterPro" id="IPR005467">
    <property type="entry name" value="His_kinase_dom"/>
</dbReference>
<dbReference type="Pfam" id="PF00512">
    <property type="entry name" value="HisKA"/>
    <property type="match status" value="1"/>
</dbReference>
<proteinExistence type="predicted"/>
<keyword evidence="11 14" id="KW-1133">Transmembrane helix</keyword>
<dbReference type="SMART" id="SM00387">
    <property type="entry name" value="HATPase_c"/>
    <property type="match status" value="1"/>
</dbReference>
<evidence type="ECO:0000256" key="7">
    <source>
        <dbReference type="ARBA" id="ARBA00022692"/>
    </source>
</evidence>
<dbReference type="PANTHER" id="PTHR45528">
    <property type="entry name" value="SENSOR HISTIDINE KINASE CPXA"/>
    <property type="match status" value="1"/>
</dbReference>
<evidence type="ECO:0000313" key="18">
    <source>
        <dbReference type="Proteomes" id="UP001172721"/>
    </source>
</evidence>
<evidence type="ECO:0000256" key="1">
    <source>
        <dbReference type="ARBA" id="ARBA00000085"/>
    </source>
</evidence>
<accession>A0ABT8HRG7</accession>
<dbReference type="InterPro" id="IPR036890">
    <property type="entry name" value="HATPase_C_sf"/>
</dbReference>
<dbReference type="RefSeq" id="WP_301164383.1">
    <property type="nucleotide sequence ID" value="NZ_JAUHTR010000001.1"/>
</dbReference>
<dbReference type="PROSITE" id="PS50885">
    <property type="entry name" value="HAMP"/>
    <property type="match status" value="1"/>
</dbReference>
<dbReference type="Pfam" id="PF02518">
    <property type="entry name" value="HATPase_c"/>
    <property type="match status" value="1"/>
</dbReference>
<evidence type="ECO:0000256" key="14">
    <source>
        <dbReference type="SAM" id="Phobius"/>
    </source>
</evidence>
<evidence type="ECO:0000256" key="9">
    <source>
        <dbReference type="ARBA" id="ARBA00022777"/>
    </source>
</evidence>
<reference evidence="17" key="1">
    <citation type="submission" date="2023-07" db="EMBL/GenBank/DDBJ databases">
        <title>Fictibacillus sp. isolated from freshwater pond.</title>
        <authorList>
            <person name="Kirdat K."/>
            <person name="Bhat A."/>
            <person name="Mourya A."/>
            <person name="Yadav A."/>
        </authorList>
    </citation>
    <scope>NUCLEOTIDE SEQUENCE</scope>
    <source>
        <strain evidence="17">NE201</strain>
    </source>
</reference>
<dbReference type="GO" id="GO:0016301">
    <property type="term" value="F:kinase activity"/>
    <property type="evidence" value="ECO:0007669"/>
    <property type="project" value="UniProtKB-KW"/>
</dbReference>
<keyword evidence="6" id="KW-0808">Transferase</keyword>
<keyword evidence="7 14" id="KW-0812">Transmembrane</keyword>
<dbReference type="SUPFAM" id="SSF158472">
    <property type="entry name" value="HAMP domain-like"/>
    <property type="match status" value="1"/>
</dbReference>
<evidence type="ECO:0000256" key="4">
    <source>
        <dbReference type="ARBA" id="ARBA00022475"/>
    </source>
</evidence>
<protein>
    <recommendedName>
        <fullName evidence="3">histidine kinase</fullName>
        <ecNumber evidence="3">2.7.13.3</ecNumber>
    </recommendedName>
</protein>
<sequence>MNIWLIALVVLFTAVPLKHYACTLVNDQNLAGQKLSSELGKYVVFVGFLLFLSAVLINYYFVNKWIKPLVQLSKSAHLIKQGEFPVELATRGADEIGQLTISFNQMVEVLKESKQRRNKMLRDFSHEIRTPLTNLNGYMEGLSAGVISGEPAVYHSLLEESKRMIRLVEQLTDLNDWEETKGMKEKAFKKGDIHEEIREAIQLFRWKFNQKGITVTTDLEESSVYFHQDGIKQILSNLFDNAYFYNLERWIHINGYQTNHFYRVEVSNEGERISPEDQVHLFERFYRPDPSRTKRTGGAGLGLSIVSEIVELHNGKIGLQTDGNIHTFWFEIPLNPGERCIKNTV</sequence>
<dbReference type="Gene3D" id="1.10.287.130">
    <property type="match status" value="1"/>
</dbReference>
<dbReference type="EC" id="2.7.13.3" evidence="3"/>
<evidence type="ECO:0000256" key="2">
    <source>
        <dbReference type="ARBA" id="ARBA00004651"/>
    </source>
</evidence>
<organism evidence="17 18">
    <name type="scientific">Fictibacillus fluitans</name>
    <dbReference type="NCBI Taxonomy" id="3058422"/>
    <lineage>
        <taxon>Bacteria</taxon>
        <taxon>Bacillati</taxon>
        <taxon>Bacillota</taxon>
        <taxon>Bacilli</taxon>
        <taxon>Bacillales</taxon>
        <taxon>Fictibacillaceae</taxon>
        <taxon>Fictibacillus</taxon>
    </lineage>
</organism>
<dbReference type="CDD" id="cd00082">
    <property type="entry name" value="HisKA"/>
    <property type="match status" value="1"/>
</dbReference>
<dbReference type="InterPro" id="IPR004358">
    <property type="entry name" value="Sig_transdc_His_kin-like_C"/>
</dbReference>
<dbReference type="InterPro" id="IPR036097">
    <property type="entry name" value="HisK_dim/P_sf"/>
</dbReference>
<dbReference type="InterPro" id="IPR050398">
    <property type="entry name" value="HssS/ArlS-like"/>
</dbReference>
<evidence type="ECO:0000256" key="12">
    <source>
        <dbReference type="ARBA" id="ARBA00023012"/>
    </source>
</evidence>
<feature type="domain" description="HAMP" evidence="16">
    <location>
        <begin position="63"/>
        <end position="115"/>
    </location>
</feature>
<feature type="domain" description="Histidine kinase" evidence="15">
    <location>
        <begin position="123"/>
        <end position="336"/>
    </location>
</feature>
<dbReference type="SUPFAM" id="SSF47384">
    <property type="entry name" value="Homodimeric domain of signal transducing histidine kinase"/>
    <property type="match status" value="1"/>
</dbReference>
<comment type="catalytic activity">
    <reaction evidence="1">
        <text>ATP + protein L-histidine = ADP + protein N-phospho-L-histidine.</text>
        <dbReference type="EC" id="2.7.13.3"/>
    </reaction>
</comment>
<evidence type="ECO:0000256" key="3">
    <source>
        <dbReference type="ARBA" id="ARBA00012438"/>
    </source>
</evidence>
<comment type="subcellular location">
    <subcellularLocation>
        <location evidence="2">Cell membrane</location>
        <topology evidence="2">Multi-pass membrane protein</topology>
    </subcellularLocation>
</comment>
<feature type="transmembrane region" description="Helical" evidence="14">
    <location>
        <begin position="39"/>
        <end position="62"/>
    </location>
</feature>
<gene>
    <name evidence="17" type="ORF">QYB97_02580</name>
</gene>
<evidence type="ECO:0000256" key="6">
    <source>
        <dbReference type="ARBA" id="ARBA00022679"/>
    </source>
</evidence>
<evidence type="ECO:0000313" key="17">
    <source>
        <dbReference type="EMBL" id="MDN4523336.1"/>
    </source>
</evidence>
<keyword evidence="9 17" id="KW-0418">Kinase</keyword>
<keyword evidence="5" id="KW-0597">Phosphoprotein</keyword>
<evidence type="ECO:0000256" key="10">
    <source>
        <dbReference type="ARBA" id="ARBA00022840"/>
    </source>
</evidence>
<keyword evidence="18" id="KW-1185">Reference proteome</keyword>
<dbReference type="SMART" id="SM00304">
    <property type="entry name" value="HAMP"/>
    <property type="match status" value="1"/>
</dbReference>
<dbReference type="Gene3D" id="3.30.565.10">
    <property type="entry name" value="Histidine kinase-like ATPase, C-terminal domain"/>
    <property type="match status" value="1"/>
</dbReference>